<comment type="caution">
    <text evidence="1">The sequence shown here is derived from an EMBL/GenBank/DDBJ whole genome shotgun (WGS) entry which is preliminary data.</text>
</comment>
<keyword evidence="2" id="KW-1185">Reference proteome</keyword>
<evidence type="ECO:0008006" key="3">
    <source>
        <dbReference type="Google" id="ProtNLM"/>
    </source>
</evidence>
<gene>
    <name evidence="1" type="ORF">ADM99_12610</name>
</gene>
<dbReference type="EMBL" id="LGCK01000012">
    <property type="protein sequence ID" value="KPL71105.1"/>
    <property type="molecule type" value="Genomic_DNA"/>
</dbReference>
<evidence type="ECO:0000313" key="1">
    <source>
        <dbReference type="EMBL" id="KPL71105.1"/>
    </source>
</evidence>
<name>A0A0P6XIV0_9CHLR</name>
<sequence length="448" mass="48430">MLVQGLQPVQPGARPIDQPLQLHLNQKVTAEILSVNGEQIDMVIQGIRVVGRLQTGDQAALLEDHKLAQFIVKGSIDGILQLALAKPNETTVAAQPSSTLAVLSQNLLVLNNIEITEQNLMLGKALLNHGLPINQQAIDELSQALNGIGNWGQAEADMAAALKAGGMPLTENTLSLAMQTLPNMVDSINKLRSQLSRLAAGQGGPEITRLAEQALKLIQSGTIDWSKDLPNLLNDLKQAISVWGKSLESELARQVKGDTVQGNEGWLSLIQLRKALDSSGFRTAVQSIDQFMEGVRQMQFLNTARPIENGNPPWLLVNLPIAAHIPGQTTQQNTFFPTSLRIAYRTQGNVKRIDPDNTRLVLTVDLQNGDYVTADLSVIGKRVGAWLSVSTEELKEKAVATLPDLESRLESLGLSLKVAHCDVAAIGPVLSQEEKEVFPGSQGINIEV</sequence>
<proteinExistence type="predicted"/>
<dbReference type="Proteomes" id="UP000050430">
    <property type="component" value="Unassembled WGS sequence"/>
</dbReference>
<dbReference type="STRING" id="229920.ADM99_12610"/>
<protein>
    <recommendedName>
        <fullName evidence="3">Flagellar hook-length control protein-like C-terminal domain-containing protein</fullName>
    </recommendedName>
</protein>
<dbReference type="OrthoDB" id="10017870at2"/>
<reference evidence="1 2" key="1">
    <citation type="submission" date="2015-07" db="EMBL/GenBank/DDBJ databases">
        <title>Genome sequence of Leptolinea tardivitalis DSM 16556.</title>
        <authorList>
            <person name="Hemp J."/>
            <person name="Ward L.M."/>
            <person name="Pace L.A."/>
            <person name="Fischer W.W."/>
        </authorList>
    </citation>
    <scope>NUCLEOTIDE SEQUENCE [LARGE SCALE GENOMIC DNA]</scope>
    <source>
        <strain evidence="1 2">YMTK-2</strain>
    </source>
</reference>
<accession>A0A0P6XIV0</accession>
<evidence type="ECO:0000313" key="2">
    <source>
        <dbReference type="Proteomes" id="UP000050430"/>
    </source>
</evidence>
<dbReference type="AlphaFoldDB" id="A0A0P6XIV0"/>
<dbReference type="RefSeq" id="WP_062422853.1">
    <property type="nucleotide sequence ID" value="NZ_BBYA01000011.1"/>
</dbReference>
<organism evidence="1 2">
    <name type="scientific">Leptolinea tardivitalis</name>
    <dbReference type="NCBI Taxonomy" id="229920"/>
    <lineage>
        <taxon>Bacteria</taxon>
        <taxon>Bacillati</taxon>
        <taxon>Chloroflexota</taxon>
        <taxon>Anaerolineae</taxon>
        <taxon>Anaerolineales</taxon>
        <taxon>Anaerolineaceae</taxon>
        <taxon>Leptolinea</taxon>
    </lineage>
</organism>